<name>A0A501WZ25_9GAMM</name>
<gene>
    <name evidence="3" type="ORF">FJM67_09595</name>
</gene>
<keyword evidence="4" id="KW-1185">Reference proteome</keyword>
<dbReference type="Proteomes" id="UP000315901">
    <property type="component" value="Unassembled WGS sequence"/>
</dbReference>
<dbReference type="EMBL" id="VFRR01000016">
    <property type="protein sequence ID" value="TPE51286.1"/>
    <property type="molecule type" value="Genomic_DNA"/>
</dbReference>
<proteinExistence type="predicted"/>
<reference evidence="3 4" key="1">
    <citation type="submission" date="2019-06" db="EMBL/GenBank/DDBJ databases">
        <title>A novel bacterium of genus Marinomonas, isolated from coastal sand.</title>
        <authorList>
            <person name="Huang H."/>
            <person name="Mo K."/>
            <person name="Hu Y."/>
        </authorList>
    </citation>
    <scope>NUCLEOTIDE SEQUENCE [LARGE SCALE GENOMIC DNA]</scope>
    <source>
        <strain evidence="3 4">HB171799</strain>
    </source>
</reference>
<comment type="caution">
    <text evidence="3">The sequence shown here is derived from an EMBL/GenBank/DDBJ whole genome shotgun (WGS) entry which is preliminary data.</text>
</comment>
<organism evidence="3 4">
    <name type="scientific">Maribrevibacterium harenarium</name>
    <dbReference type="NCBI Taxonomy" id="2589817"/>
    <lineage>
        <taxon>Bacteria</taxon>
        <taxon>Pseudomonadati</taxon>
        <taxon>Pseudomonadota</taxon>
        <taxon>Gammaproteobacteria</taxon>
        <taxon>Oceanospirillales</taxon>
        <taxon>Oceanospirillaceae</taxon>
        <taxon>Maribrevibacterium</taxon>
    </lineage>
</organism>
<evidence type="ECO:0008006" key="5">
    <source>
        <dbReference type="Google" id="ProtNLM"/>
    </source>
</evidence>
<dbReference type="OrthoDB" id="5566524at2"/>
<evidence type="ECO:0000313" key="4">
    <source>
        <dbReference type="Proteomes" id="UP000315901"/>
    </source>
</evidence>
<dbReference type="AlphaFoldDB" id="A0A501WZ25"/>
<keyword evidence="2" id="KW-0732">Signal</keyword>
<feature type="signal peptide" evidence="2">
    <location>
        <begin position="1"/>
        <end position="19"/>
    </location>
</feature>
<evidence type="ECO:0000256" key="1">
    <source>
        <dbReference type="SAM" id="MobiDB-lite"/>
    </source>
</evidence>
<feature type="compositionally biased region" description="Low complexity" evidence="1">
    <location>
        <begin position="74"/>
        <end position="86"/>
    </location>
</feature>
<protein>
    <recommendedName>
        <fullName evidence="5">Peptidoglycan-binding protein CsiV</fullName>
    </recommendedName>
</protein>
<evidence type="ECO:0000313" key="3">
    <source>
        <dbReference type="EMBL" id="TPE51286.1"/>
    </source>
</evidence>
<feature type="region of interest" description="Disordered" evidence="1">
    <location>
        <begin position="70"/>
        <end position="90"/>
    </location>
</feature>
<feature type="chain" id="PRO_5021270608" description="Peptidoglycan-binding protein CsiV" evidence="2">
    <location>
        <begin position="20"/>
        <end position="296"/>
    </location>
</feature>
<dbReference type="RefSeq" id="WP_140588789.1">
    <property type="nucleotide sequence ID" value="NZ_VFRR01000016.1"/>
</dbReference>
<evidence type="ECO:0000256" key="2">
    <source>
        <dbReference type="SAM" id="SignalP"/>
    </source>
</evidence>
<sequence>MKSLAICSLSLTLAMPVFSLSLEEFNPDTARAYQAHIVAFKWPDRYSSEHIEYQNIENLFDVKRFDDSPTLDDASTATQPPTSQSQLQSGELLEESILPPESIQEFRDYISQIKRRANLLVDETETIIFKATGSKLELEFHSAPLYDGFAELTGKATIALGRYLQTDLSYKHYLFDSFTVPPRVENEATFAQVQIGATDSVAAPEPDENQPEAQPVLVKQFEPALVLDIQISNRTASGKLNYLDHPVIGTLIYFEPLELDYAVALIKQQQALASKAEIDIQALKEQPSKALAAPQF</sequence>
<accession>A0A501WZ25</accession>